<keyword evidence="8" id="KW-1185">Reference proteome</keyword>
<dbReference type="InterPro" id="IPR013325">
    <property type="entry name" value="RNA_pol_sigma_r2"/>
</dbReference>
<dbReference type="GO" id="GO:0006352">
    <property type="term" value="P:DNA-templated transcription initiation"/>
    <property type="evidence" value="ECO:0007669"/>
    <property type="project" value="InterPro"/>
</dbReference>
<dbReference type="GO" id="GO:0003677">
    <property type="term" value="F:DNA binding"/>
    <property type="evidence" value="ECO:0007669"/>
    <property type="project" value="InterPro"/>
</dbReference>
<dbReference type="PANTHER" id="PTHR43133:SF46">
    <property type="entry name" value="RNA POLYMERASE SIGMA-70 FACTOR ECF SUBFAMILY"/>
    <property type="match status" value="1"/>
</dbReference>
<sequence>MINVNQLYTSFWVMGDLSAFKEMMRAFTPSLKYFAYSIVGNEEEAEEIVADVFIKVWEQRQQVACPQNVRYYLFKAVKNTALNYLKSQGRREAQHAAWEIQVNRHHHRNPEAIMISKEHLDLIQAAIRSLPPRCRQIFVLVKEEGLSYEEVATLLDISKATVNVQMTLALKKMWLSLGTTLLYSYS</sequence>
<feature type="domain" description="RNA polymerase sigma factor 70 region 4 type 2" evidence="6">
    <location>
        <begin position="121"/>
        <end position="173"/>
    </location>
</feature>
<gene>
    <name evidence="7" type="ORF">FHW36_103196</name>
</gene>
<dbReference type="InterPro" id="IPR013249">
    <property type="entry name" value="RNA_pol_sigma70_r4_t2"/>
</dbReference>
<dbReference type="SUPFAM" id="SSF88659">
    <property type="entry name" value="Sigma3 and sigma4 domains of RNA polymerase sigma factors"/>
    <property type="match status" value="1"/>
</dbReference>
<keyword evidence="2" id="KW-0805">Transcription regulation</keyword>
<organism evidence="7 8">
    <name type="scientific">Chitinophaga polysaccharea</name>
    <dbReference type="NCBI Taxonomy" id="1293035"/>
    <lineage>
        <taxon>Bacteria</taxon>
        <taxon>Pseudomonadati</taxon>
        <taxon>Bacteroidota</taxon>
        <taxon>Chitinophagia</taxon>
        <taxon>Chitinophagales</taxon>
        <taxon>Chitinophagaceae</taxon>
        <taxon>Chitinophaga</taxon>
    </lineage>
</organism>
<dbReference type="GO" id="GO:0016987">
    <property type="term" value="F:sigma factor activity"/>
    <property type="evidence" value="ECO:0007669"/>
    <property type="project" value="UniProtKB-KW"/>
</dbReference>
<dbReference type="RefSeq" id="WP_145668947.1">
    <property type="nucleotide sequence ID" value="NZ_VIWO01000003.1"/>
</dbReference>
<accession>A0A561PTF4</accession>
<proteinExistence type="inferred from homology"/>
<evidence type="ECO:0000259" key="6">
    <source>
        <dbReference type="Pfam" id="PF08281"/>
    </source>
</evidence>
<dbReference type="CDD" id="cd06171">
    <property type="entry name" value="Sigma70_r4"/>
    <property type="match status" value="1"/>
</dbReference>
<dbReference type="InterPro" id="IPR014284">
    <property type="entry name" value="RNA_pol_sigma-70_dom"/>
</dbReference>
<keyword evidence="4" id="KW-0804">Transcription</keyword>
<evidence type="ECO:0000256" key="3">
    <source>
        <dbReference type="ARBA" id="ARBA00023082"/>
    </source>
</evidence>
<reference evidence="7 8" key="1">
    <citation type="submission" date="2019-06" db="EMBL/GenBank/DDBJ databases">
        <title>Sorghum-associated microbial communities from plants grown in Nebraska, USA.</title>
        <authorList>
            <person name="Schachtman D."/>
        </authorList>
    </citation>
    <scope>NUCLEOTIDE SEQUENCE [LARGE SCALE GENOMIC DNA]</scope>
    <source>
        <strain evidence="7 8">1209</strain>
    </source>
</reference>
<evidence type="ECO:0000259" key="5">
    <source>
        <dbReference type="Pfam" id="PF04542"/>
    </source>
</evidence>
<dbReference type="NCBIfam" id="TIGR02937">
    <property type="entry name" value="sigma70-ECF"/>
    <property type="match status" value="1"/>
</dbReference>
<name>A0A561PTF4_9BACT</name>
<dbReference type="EMBL" id="VIWO01000003">
    <property type="protein sequence ID" value="TWF41392.1"/>
    <property type="molecule type" value="Genomic_DNA"/>
</dbReference>
<evidence type="ECO:0000313" key="8">
    <source>
        <dbReference type="Proteomes" id="UP000320811"/>
    </source>
</evidence>
<dbReference type="Pfam" id="PF08281">
    <property type="entry name" value="Sigma70_r4_2"/>
    <property type="match status" value="1"/>
</dbReference>
<dbReference type="AlphaFoldDB" id="A0A561PTF4"/>
<dbReference type="Proteomes" id="UP000320811">
    <property type="component" value="Unassembled WGS sequence"/>
</dbReference>
<dbReference type="InterPro" id="IPR036388">
    <property type="entry name" value="WH-like_DNA-bd_sf"/>
</dbReference>
<dbReference type="InterPro" id="IPR013324">
    <property type="entry name" value="RNA_pol_sigma_r3/r4-like"/>
</dbReference>
<dbReference type="PANTHER" id="PTHR43133">
    <property type="entry name" value="RNA POLYMERASE ECF-TYPE SIGMA FACTO"/>
    <property type="match status" value="1"/>
</dbReference>
<keyword evidence="3" id="KW-0731">Sigma factor</keyword>
<dbReference type="NCBIfam" id="TIGR02985">
    <property type="entry name" value="Sig70_bacteroi1"/>
    <property type="match status" value="1"/>
</dbReference>
<dbReference type="Pfam" id="PF04542">
    <property type="entry name" value="Sigma70_r2"/>
    <property type="match status" value="1"/>
</dbReference>
<evidence type="ECO:0000256" key="4">
    <source>
        <dbReference type="ARBA" id="ARBA00023163"/>
    </source>
</evidence>
<evidence type="ECO:0000256" key="1">
    <source>
        <dbReference type="ARBA" id="ARBA00010641"/>
    </source>
</evidence>
<evidence type="ECO:0000313" key="7">
    <source>
        <dbReference type="EMBL" id="TWF41392.1"/>
    </source>
</evidence>
<dbReference type="InterPro" id="IPR039425">
    <property type="entry name" value="RNA_pol_sigma-70-like"/>
</dbReference>
<dbReference type="OrthoDB" id="9782991at2"/>
<comment type="caution">
    <text evidence="7">The sequence shown here is derived from an EMBL/GenBank/DDBJ whole genome shotgun (WGS) entry which is preliminary data.</text>
</comment>
<dbReference type="SUPFAM" id="SSF88946">
    <property type="entry name" value="Sigma2 domain of RNA polymerase sigma factors"/>
    <property type="match status" value="1"/>
</dbReference>
<dbReference type="InterPro" id="IPR014327">
    <property type="entry name" value="RNA_pol_sigma70_bacteroid"/>
</dbReference>
<dbReference type="Gene3D" id="1.10.1740.10">
    <property type="match status" value="1"/>
</dbReference>
<dbReference type="Gene3D" id="1.10.10.10">
    <property type="entry name" value="Winged helix-like DNA-binding domain superfamily/Winged helix DNA-binding domain"/>
    <property type="match status" value="1"/>
</dbReference>
<dbReference type="InterPro" id="IPR007627">
    <property type="entry name" value="RNA_pol_sigma70_r2"/>
</dbReference>
<protein>
    <submittedName>
        <fullName evidence="7">RNA polymerase sigma-70 factor (ECF subfamily)</fullName>
    </submittedName>
</protein>
<feature type="domain" description="RNA polymerase sigma-70 region 2" evidence="5">
    <location>
        <begin position="24"/>
        <end position="91"/>
    </location>
</feature>
<evidence type="ECO:0000256" key="2">
    <source>
        <dbReference type="ARBA" id="ARBA00023015"/>
    </source>
</evidence>
<comment type="similarity">
    <text evidence="1">Belongs to the sigma-70 factor family. ECF subfamily.</text>
</comment>